<keyword evidence="5" id="KW-1185">Reference proteome</keyword>
<organism evidence="4 5">
    <name type="scientific">Solirubrobacter pauli</name>
    <dbReference type="NCBI Taxonomy" id="166793"/>
    <lineage>
        <taxon>Bacteria</taxon>
        <taxon>Bacillati</taxon>
        <taxon>Actinomycetota</taxon>
        <taxon>Thermoleophilia</taxon>
        <taxon>Solirubrobacterales</taxon>
        <taxon>Solirubrobacteraceae</taxon>
        <taxon>Solirubrobacter</taxon>
    </lineage>
</organism>
<comment type="caution">
    <text evidence="4">The sequence shown here is derived from an EMBL/GenBank/DDBJ whole genome shotgun (WGS) entry which is preliminary data.</text>
</comment>
<name>A0A660L0X1_9ACTN</name>
<evidence type="ECO:0000259" key="3">
    <source>
        <dbReference type="Pfam" id="PF13338"/>
    </source>
</evidence>
<reference evidence="4 5" key="1">
    <citation type="submission" date="2018-10" db="EMBL/GenBank/DDBJ databases">
        <title>Genomic Encyclopedia of Archaeal and Bacterial Type Strains, Phase II (KMG-II): from individual species to whole genera.</title>
        <authorList>
            <person name="Goeker M."/>
        </authorList>
    </citation>
    <scope>NUCLEOTIDE SEQUENCE [LARGE SCALE GENOMIC DNA]</scope>
    <source>
        <strain evidence="4 5">DSM 14954</strain>
    </source>
</reference>
<dbReference type="Pfam" id="PF13338">
    <property type="entry name" value="AbiEi_4"/>
    <property type="match status" value="1"/>
</dbReference>
<feature type="domain" description="AbiEi antitoxin N-terminal" evidence="3">
    <location>
        <begin position="2"/>
        <end position="47"/>
    </location>
</feature>
<evidence type="ECO:0000256" key="1">
    <source>
        <dbReference type="SAM" id="MobiDB-lite"/>
    </source>
</evidence>
<evidence type="ECO:0000313" key="5">
    <source>
        <dbReference type="Proteomes" id="UP000278962"/>
    </source>
</evidence>
<dbReference type="EMBL" id="RBIL01000002">
    <property type="protein sequence ID" value="RKQ86559.1"/>
    <property type="molecule type" value="Genomic_DNA"/>
</dbReference>
<dbReference type="Pfam" id="PF04480">
    <property type="entry name" value="DUF559"/>
    <property type="match status" value="1"/>
</dbReference>
<protein>
    <submittedName>
        <fullName evidence="4">Uncharacterized protein DUF559</fullName>
    </submittedName>
</protein>
<evidence type="ECO:0000313" key="4">
    <source>
        <dbReference type="EMBL" id="RKQ86559.1"/>
    </source>
</evidence>
<dbReference type="InterPro" id="IPR025159">
    <property type="entry name" value="AbiEi_N"/>
</dbReference>
<dbReference type="OrthoDB" id="5146042at2"/>
<dbReference type="AlphaFoldDB" id="A0A660L0X1"/>
<accession>A0A660L0X1</accession>
<dbReference type="Gene3D" id="3.40.960.10">
    <property type="entry name" value="VSR Endonuclease"/>
    <property type="match status" value="1"/>
</dbReference>
<feature type="domain" description="DUF559" evidence="2">
    <location>
        <begin position="215"/>
        <end position="258"/>
    </location>
</feature>
<dbReference type="RefSeq" id="WP_147447936.1">
    <property type="nucleotide sequence ID" value="NZ_RBIL01000002.1"/>
</dbReference>
<proteinExistence type="predicted"/>
<feature type="region of interest" description="Disordered" evidence="1">
    <location>
        <begin position="228"/>
        <end position="261"/>
    </location>
</feature>
<dbReference type="Proteomes" id="UP000278962">
    <property type="component" value="Unassembled WGS sequence"/>
</dbReference>
<gene>
    <name evidence="4" type="ORF">C8N24_4572</name>
</gene>
<evidence type="ECO:0000259" key="2">
    <source>
        <dbReference type="Pfam" id="PF04480"/>
    </source>
</evidence>
<sequence>MEIATIAGRQHGIVTIAQLLAWYSEATVRRRVREGRLHRVHRGVYAVGHAGLSREGIWLAAVLASGANAALSHLSAAAHWKVSRWPVCLTSVVTVSKHAPDGVDVHRTTHLDARDVTVWRGIPVTNVARMLVDLTDVLTAHQLAYVIHEAEFRRIFSERATHAAMDRARGRRGLGKLKRALELHADGSAGTRSAKEDAFLEGQLVEPLVNTRIEVDFHWPDEQRVVEVDGHGHRRQATRREDARRDAALRQRGWSVERRAS</sequence>
<feature type="compositionally biased region" description="Basic and acidic residues" evidence="1">
    <location>
        <begin position="238"/>
        <end position="261"/>
    </location>
</feature>
<dbReference type="InterPro" id="IPR007569">
    <property type="entry name" value="DUF559"/>
</dbReference>